<organism evidence="1 2">
    <name type="scientific">Melipona bicolor</name>
    <dbReference type="NCBI Taxonomy" id="60889"/>
    <lineage>
        <taxon>Eukaryota</taxon>
        <taxon>Metazoa</taxon>
        <taxon>Ecdysozoa</taxon>
        <taxon>Arthropoda</taxon>
        <taxon>Hexapoda</taxon>
        <taxon>Insecta</taxon>
        <taxon>Pterygota</taxon>
        <taxon>Neoptera</taxon>
        <taxon>Endopterygota</taxon>
        <taxon>Hymenoptera</taxon>
        <taxon>Apocrita</taxon>
        <taxon>Aculeata</taxon>
        <taxon>Apoidea</taxon>
        <taxon>Anthophila</taxon>
        <taxon>Apidae</taxon>
        <taxon>Melipona</taxon>
    </lineage>
</organism>
<evidence type="ECO:0000313" key="2">
    <source>
        <dbReference type="Proteomes" id="UP001177670"/>
    </source>
</evidence>
<gene>
    <name evidence="1" type="ORF">K0M31_009930</name>
</gene>
<name>A0AA40FMU7_9HYME</name>
<dbReference type="AlphaFoldDB" id="A0AA40FMU7"/>
<evidence type="ECO:0000313" key="1">
    <source>
        <dbReference type="EMBL" id="KAK1122090.1"/>
    </source>
</evidence>
<dbReference type="EMBL" id="JAHYIQ010000024">
    <property type="protein sequence ID" value="KAK1122090.1"/>
    <property type="molecule type" value="Genomic_DNA"/>
</dbReference>
<comment type="caution">
    <text evidence="1">The sequence shown here is derived from an EMBL/GenBank/DDBJ whole genome shotgun (WGS) entry which is preliminary data.</text>
</comment>
<keyword evidence="2" id="KW-1185">Reference proteome</keyword>
<protein>
    <submittedName>
        <fullName evidence="1">Uncharacterized protein</fullName>
    </submittedName>
</protein>
<dbReference type="Proteomes" id="UP001177670">
    <property type="component" value="Unassembled WGS sequence"/>
</dbReference>
<reference evidence="1" key="1">
    <citation type="submission" date="2021-10" db="EMBL/GenBank/DDBJ databases">
        <title>Melipona bicolor Genome sequencing and assembly.</title>
        <authorList>
            <person name="Araujo N.S."/>
            <person name="Arias M.C."/>
        </authorList>
    </citation>
    <scope>NUCLEOTIDE SEQUENCE</scope>
    <source>
        <strain evidence="1">USP_2M_L1-L4_2017</strain>
        <tissue evidence="1">Whole body</tissue>
    </source>
</reference>
<proteinExistence type="predicted"/>
<accession>A0AA40FMU7</accession>
<sequence length="70" mass="7664">MVCDCAASECSTEVGEDASLKRALEELLKCMLRVWCREGQALTRLGADAHAVYTLTMNVEKDELLNSLAS</sequence>